<organism evidence="1 2">
    <name type="scientific">Nyssa sinensis</name>
    <dbReference type="NCBI Taxonomy" id="561372"/>
    <lineage>
        <taxon>Eukaryota</taxon>
        <taxon>Viridiplantae</taxon>
        <taxon>Streptophyta</taxon>
        <taxon>Embryophyta</taxon>
        <taxon>Tracheophyta</taxon>
        <taxon>Spermatophyta</taxon>
        <taxon>Magnoliopsida</taxon>
        <taxon>eudicotyledons</taxon>
        <taxon>Gunneridae</taxon>
        <taxon>Pentapetalae</taxon>
        <taxon>asterids</taxon>
        <taxon>Cornales</taxon>
        <taxon>Nyssaceae</taxon>
        <taxon>Nyssa</taxon>
    </lineage>
</organism>
<protein>
    <submittedName>
        <fullName evidence="1">Uncharacterized protein</fullName>
    </submittedName>
</protein>
<reference evidence="1 2" key="1">
    <citation type="submission" date="2019-09" db="EMBL/GenBank/DDBJ databases">
        <title>A chromosome-level genome assembly of the Chinese tupelo Nyssa sinensis.</title>
        <authorList>
            <person name="Yang X."/>
            <person name="Kang M."/>
            <person name="Yang Y."/>
            <person name="Xiong H."/>
            <person name="Wang M."/>
            <person name="Zhang Z."/>
            <person name="Wang Z."/>
            <person name="Wu H."/>
            <person name="Ma T."/>
            <person name="Liu J."/>
            <person name="Xi Z."/>
        </authorList>
    </citation>
    <scope>NUCLEOTIDE SEQUENCE [LARGE SCALE GENOMIC DNA]</scope>
    <source>
        <strain evidence="1">J267</strain>
        <tissue evidence="1">Leaf</tissue>
    </source>
</reference>
<dbReference type="PANTHER" id="PTHR37724">
    <property type="entry name" value="OS02G0564300 PROTEIN"/>
    <property type="match status" value="1"/>
</dbReference>
<dbReference type="EMBL" id="CM018048">
    <property type="protein sequence ID" value="KAA8521424.1"/>
    <property type="molecule type" value="Genomic_DNA"/>
</dbReference>
<dbReference type="Proteomes" id="UP000325577">
    <property type="component" value="Linkage Group LG5"/>
</dbReference>
<gene>
    <name evidence="1" type="ORF">F0562_012084</name>
</gene>
<dbReference type="PANTHER" id="PTHR37724:SF1">
    <property type="entry name" value="OS02G0564300 PROTEIN"/>
    <property type="match status" value="1"/>
</dbReference>
<evidence type="ECO:0000313" key="2">
    <source>
        <dbReference type="Proteomes" id="UP000325577"/>
    </source>
</evidence>
<accession>A0A5J4ZU80</accession>
<evidence type="ECO:0000313" key="1">
    <source>
        <dbReference type="EMBL" id="KAA8521424.1"/>
    </source>
</evidence>
<sequence>MAVQERIWAELRAAVSEIERPWEVVGRALMLFFVNADEQLKVLADGFQQPGGFDLWSEKNGPQLFEIVDGADDRDLPIVSSSPSPKRFNQLS</sequence>
<proteinExistence type="predicted"/>
<dbReference type="OrthoDB" id="1747509at2759"/>
<name>A0A5J4ZU80_9ASTE</name>
<dbReference type="AlphaFoldDB" id="A0A5J4ZU80"/>
<keyword evidence="2" id="KW-1185">Reference proteome</keyword>